<proteinExistence type="predicted"/>
<comment type="caution">
    <text evidence="2">The sequence shown here is derived from an EMBL/GenBank/DDBJ whole genome shotgun (WGS) entry which is preliminary data.</text>
</comment>
<keyword evidence="1" id="KW-1133">Transmembrane helix</keyword>
<sequence>MSVNAYFTIKNLTYIYTRNQHIVILLMKLLCGLSLATVSFFVINDENYITNLFDSEINLEMIFAENKSVIWINEEEKITIFKNNILRYEEPFKQPKYYNPNIHTLHHWNSMLFNSKLIKKHLDSKSTNIKIFLKDISYISLLLFLKLIDNSDSFISQINIQDFLDILLIITILDIEKTKERDYFLRDLLRNIMFGVNISDLAFVLEKYYDSYHYRHIRKSIFMGLWINFIGFVTFKDKRAQIFIFLSGKRSFSSRNYKSITDNKIALKKTAKNKLYIRLNDIYTKKISKIIDLSYLMNIWVFLLKITNLDILFLIYFKIETYKNFTRLFSNYMFRTENLYIRSFDLALDFFLKSVNVFSNKLKVFKFEGTLNSLELKKLLGICTNVKNITLKIRILDSEKLRLLIDFCLNNPNVFCKFLCYSYEVLHADIEIIHQIPNNFMFYAMKCQNESPSPHLLAKIIPFFNLYHHSYIHSEFVELSKNFGLFKCFKYKFIEFHFEQNSRPYEFKKKDLKLLRCFDAIKYLFFANVSVDNEFFMYVLESKTIACFQLTNFICEYDSKYFESYATNNQELRNFVVSDSKSYISSTFLVYLTKFECVSCFTLKNIQLKFEALYCSRFYRFFQSRVGNNQNKIYLKYLEIRAATDNTDCVNYLHFLSNIYDFSKILNIIYFVHELREIEFAFFSTMTKLEAITVKVYAKYFQIDWKNLFLSRELFNTILVIDISTHVIRIDDINVFKLFKNLKVLSLSCEVLDFDTIHTIKKTDFKNTNLKIKKPSRANRTAEINNYLDSEFNTNFL</sequence>
<keyword evidence="1" id="KW-0472">Membrane</keyword>
<keyword evidence="3" id="KW-1185">Reference proteome</keyword>
<reference evidence="2 3" key="1">
    <citation type="submission" date="2017-12" db="EMBL/GenBank/DDBJ databases">
        <authorList>
            <person name="Pombert J.-F."/>
            <person name="Haag K.L."/>
            <person name="Ebert D."/>
        </authorList>
    </citation>
    <scope>NUCLEOTIDE SEQUENCE [LARGE SCALE GENOMIC DNA]</scope>
    <source>
        <strain evidence="2">IL-G-3</strain>
    </source>
</reference>
<name>A0A4Q9M1W8_9MICR</name>
<protein>
    <submittedName>
        <fullName evidence="2">Uncharacterized protein</fullName>
    </submittedName>
</protein>
<evidence type="ECO:0000256" key="1">
    <source>
        <dbReference type="SAM" id="Phobius"/>
    </source>
</evidence>
<evidence type="ECO:0000313" key="2">
    <source>
        <dbReference type="EMBL" id="TBU20679.1"/>
    </source>
</evidence>
<keyword evidence="1" id="KW-0812">Transmembrane</keyword>
<gene>
    <name evidence="2" type="ORF">CWI38_0035p0020</name>
</gene>
<dbReference type="VEuPathDB" id="MicrosporidiaDB:CWI38_0035p0020"/>
<dbReference type="Proteomes" id="UP000292282">
    <property type="component" value="Unassembled WGS sequence"/>
</dbReference>
<dbReference type="AlphaFoldDB" id="A0A4Q9M1W8"/>
<feature type="transmembrane region" description="Helical" evidence="1">
    <location>
        <begin position="20"/>
        <end position="43"/>
    </location>
</feature>
<evidence type="ECO:0000313" key="3">
    <source>
        <dbReference type="Proteomes" id="UP000292282"/>
    </source>
</evidence>
<organism evidence="2 3">
    <name type="scientific">Hamiltosporidium tvaerminnensis</name>
    <dbReference type="NCBI Taxonomy" id="1176355"/>
    <lineage>
        <taxon>Eukaryota</taxon>
        <taxon>Fungi</taxon>
        <taxon>Fungi incertae sedis</taxon>
        <taxon>Microsporidia</taxon>
        <taxon>Dubosqiidae</taxon>
        <taxon>Hamiltosporidium</taxon>
    </lineage>
</organism>
<accession>A0A4Q9M1W8</accession>
<dbReference type="EMBL" id="PITK01000035">
    <property type="protein sequence ID" value="TBU20679.1"/>
    <property type="molecule type" value="Genomic_DNA"/>
</dbReference>